<dbReference type="Proteomes" id="UP000256708">
    <property type="component" value="Unassembled WGS sequence"/>
</dbReference>
<feature type="chain" id="PRO_5017640606" evidence="1">
    <location>
        <begin position="19"/>
        <end position="203"/>
    </location>
</feature>
<dbReference type="AlphaFoldDB" id="A0A3D8LF88"/>
<comment type="caution">
    <text evidence="2">The sequence shown here is derived from an EMBL/GenBank/DDBJ whole genome shotgun (WGS) entry which is preliminary data.</text>
</comment>
<evidence type="ECO:0000313" key="3">
    <source>
        <dbReference type="Proteomes" id="UP000256708"/>
    </source>
</evidence>
<feature type="signal peptide" evidence="1">
    <location>
        <begin position="1"/>
        <end position="18"/>
    </location>
</feature>
<dbReference type="RefSeq" id="WP_115564495.1">
    <property type="nucleotide sequence ID" value="NZ_QRGR01000005.1"/>
</dbReference>
<evidence type="ECO:0000313" key="2">
    <source>
        <dbReference type="EMBL" id="RDV16085.1"/>
    </source>
</evidence>
<name>A0A3D8LF88_9BACT</name>
<gene>
    <name evidence="2" type="ORF">DXT99_05285</name>
</gene>
<sequence>MKKAIFLLLVLTGIIPTACVCPEDPSGPYLLHLNQVFPVSETYIGRPLVAGKVYRIAPNEAYTEDTLLLELSFDYQFAQNNSDFALYASALALSCPQYHNYEQLKDKITDITVTSNTAFNGVPPGEPLNSKVVAFEEDFDAPLPLGQAIVRINSISGNEFMMSELGMFALTEKPAVAQERTFTITVAYESGKEDVMESFPITW</sequence>
<protein>
    <submittedName>
        <fullName evidence="2">Uncharacterized protein</fullName>
    </submittedName>
</protein>
<reference evidence="3" key="1">
    <citation type="submission" date="2018-08" db="EMBL/GenBank/DDBJ databases">
        <authorList>
            <person name="Liu Z.-W."/>
            <person name="Du Z.-J."/>
        </authorList>
    </citation>
    <scope>NUCLEOTIDE SEQUENCE [LARGE SCALE GENOMIC DNA]</scope>
    <source>
        <strain evidence="3">H4X</strain>
    </source>
</reference>
<proteinExistence type="predicted"/>
<keyword evidence="3" id="KW-1185">Reference proteome</keyword>
<dbReference type="EMBL" id="QRGR01000005">
    <property type="protein sequence ID" value="RDV16085.1"/>
    <property type="molecule type" value="Genomic_DNA"/>
</dbReference>
<organism evidence="2 3">
    <name type="scientific">Pontibacter diazotrophicus</name>
    <dbReference type="NCBI Taxonomy" id="1400979"/>
    <lineage>
        <taxon>Bacteria</taxon>
        <taxon>Pseudomonadati</taxon>
        <taxon>Bacteroidota</taxon>
        <taxon>Cytophagia</taxon>
        <taxon>Cytophagales</taxon>
        <taxon>Hymenobacteraceae</taxon>
        <taxon>Pontibacter</taxon>
    </lineage>
</organism>
<keyword evidence="1" id="KW-0732">Signal</keyword>
<dbReference type="OrthoDB" id="883169at2"/>
<accession>A0A3D8LF88</accession>
<evidence type="ECO:0000256" key="1">
    <source>
        <dbReference type="SAM" id="SignalP"/>
    </source>
</evidence>